<dbReference type="RefSeq" id="YP_010781210.1">
    <property type="nucleotide sequence ID" value="NC_075038.1"/>
</dbReference>
<sequence>MAEWLKNICISPFKFGLSKVNYVAVNAISVIFNLYGKRLLKIDDDKIIKSNECKDERDIFYFYPLPLKQIEQDLGLNLVVIESGVINDLVLSIPWKAMLTEPTLITIADIKLVIAFGQNTNSIYFNSLENTNSYFLSSKGKIKENQDLMNAYKEINALLSEYFNKITLEIKQIEIELLEHFKVIVNGVSFSNSVLTIDKIQIHSINNEKLLVKIDKLQFHTVEHQLSIGELNIDKQFVNYLPNFYTDDSKSKIKLRINVDVLRMEKLLLKNLDLVLDSNDVIINNISYIDIDDILLFRNDNPNTNLLMFSTENNICKLEKPIDIKFSSIGDVVQWIGQFKEIINVVTSKIIVISLEEPKEKNSFQIRNIESNIIYGDDYFHLKIDKFLVDKNTNFLGVTIVHDGTTGTMDKILIGDNGIVFFINSNVLSTDFHIFSKTTKINKNDSGVDISFNEANAVNIIQIINFVTNIIDKFTSPKPTEPDNLITNEINNLDMSASVIDLSETLEIIEKMDDKKPYMVNLEIIESNLLVRYEDTNFNAIVKNANICISTKSATNVIADILINDFLLANIQSKYLSSDSIKLDKCQIFLDPETFDQLNYIFGTLTPDKQTEDESEFEISEEGLKQLHEALARSFMAKSVVDLEKSIKGTTESIFENHKKTQQNIQIFNTPQIKMLTTSFANLRSILIDDYCLEQEDPKGLVFKMVIKSLHLYLFDKLVKYNSNDKNDPAFLCAIFKEIEIQKIREEVQENKNKPLISVFEKGRKIKSNTKDKYNLHIKTGGIIDTHCHDPEWKYFAKFCKDNMFEASLIIQGDALRISIYSSPIVTNIREETFLRLLAFFSNSHHIPKNNNPLYIEYFSVSGIDIVVNFYPLLLKQIGMGPNVFTLKDFKIRLSPQVITHIDGIDKAINIIGNKWKDDVNPENIFQFIPNIKIIKPYAVPFVNFIQLTTKYFKHAHNKKKIRAITKNINKSADMISAFVKHGVNQVWEYFN</sequence>
<name>A0A6N1NSC3_9VIRU</name>
<dbReference type="EMBL" id="MF405918">
    <property type="protein sequence ID" value="QKU34573.1"/>
    <property type="molecule type" value="Genomic_DNA"/>
</dbReference>
<proteinExistence type="predicted"/>
<reference evidence="1" key="2">
    <citation type="journal article" date="2018" name="Nat. Commun.">
        <title>Tailed giant Tupanvirus possesses the most complete translational apparatus of the known virosphere.</title>
        <authorList>
            <person name="Abrahao J."/>
            <person name="Silva L."/>
            <person name="Silva L.S."/>
            <person name="Khalil J.Y.B."/>
            <person name="Rodrigues R."/>
            <person name="Arantes T."/>
            <person name="Assis F."/>
            <person name="Boratto P."/>
            <person name="Andrade M."/>
            <person name="Kroon E.G."/>
            <person name="Ribeiro B."/>
            <person name="Bergier I."/>
            <person name="Seligmann H."/>
            <person name="Ghigo E."/>
            <person name="Colson P."/>
            <person name="Levasseur A."/>
            <person name="Kroemer G."/>
            <person name="Raoult D."/>
            <person name="La Scola B."/>
        </authorList>
    </citation>
    <scope>NUCLEOTIDE SEQUENCE [LARGE SCALE GENOMIC DNA]</scope>
    <source>
        <strain evidence="1">Deep ocean</strain>
    </source>
</reference>
<evidence type="ECO:0000313" key="1">
    <source>
        <dbReference type="EMBL" id="QKU34573.1"/>
    </source>
</evidence>
<reference evidence="1" key="1">
    <citation type="submission" date="2017-06" db="EMBL/GenBank/DDBJ databases">
        <authorList>
            <person name="Assis F.L."/>
            <person name="Abrahao J.S."/>
            <person name="Silva L."/>
            <person name="Khalil J.B."/>
            <person name="Rodrigues R."/>
            <person name="Silva L.S."/>
            <person name="Boratto P."/>
            <person name="Andrade M."/>
            <person name="Kroon E.G."/>
            <person name="Ribeiro B."/>
            <person name="Bergier I."/>
            <person name="Seligmann H."/>
            <person name="Ghigo E."/>
            <person name="Colson P."/>
            <person name="Levasseur A."/>
            <person name="Raoult D."/>
            <person name="Scola B.L."/>
        </authorList>
    </citation>
    <scope>NUCLEOTIDE SEQUENCE</scope>
    <source>
        <strain evidence="1">Deep ocean</strain>
    </source>
</reference>
<organism evidence="1">
    <name type="scientific">Tupanvirus deep ocean</name>
    <dbReference type="NCBI Taxonomy" id="2126984"/>
    <lineage>
        <taxon>Viruses</taxon>
        <taxon>Varidnaviria</taxon>
        <taxon>Bamfordvirae</taxon>
        <taxon>Nucleocytoviricota</taxon>
        <taxon>Megaviricetes</taxon>
        <taxon>Imitervirales</taxon>
        <taxon>Mimiviridae</taxon>
        <taxon>Megamimivirinae</taxon>
        <taxon>Tupanvirus</taxon>
        <taxon>Tupanvirus altamarinense</taxon>
    </lineage>
</organism>
<evidence type="ECO:0008006" key="2">
    <source>
        <dbReference type="Google" id="ProtNLM"/>
    </source>
</evidence>
<dbReference type="KEGG" id="vg:80517901"/>
<protein>
    <recommendedName>
        <fullName evidence="2">Chorein N-terminal domain-containing protein</fullName>
    </recommendedName>
</protein>
<dbReference type="GeneID" id="80517901"/>
<accession>A0A6N1NSC3</accession>